<accession>A0AAV9JLW4</accession>
<feature type="compositionally biased region" description="Low complexity" evidence="2">
    <location>
        <begin position="208"/>
        <end position="225"/>
    </location>
</feature>
<feature type="region of interest" description="Disordered" evidence="2">
    <location>
        <begin position="149"/>
        <end position="175"/>
    </location>
</feature>
<dbReference type="GO" id="GO:0003700">
    <property type="term" value="F:DNA-binding transcription factor activity"/>
    <property type="evidence" value="ECO:0007669"/>
    <property type="project" value="InterPro"/>
</dbReference>
<dbReference type="SUPFAM" id="SSF57959">
    <property type="entry name" value="Leucine zipper domain"/>
    <property type="match status" value="1"/>
</dbReference>
<evidence type="ECO:0008006" key="5">
    <source>
        <dbReference type="Google" id="ProtNLM"/>
    </source>
</evidence>
<feature type="compositionally biased region" description="Polar residues" evidence="2">
    <location>
        <begin position="248"/>
        <end position="259"/>
    </location>
</feature>
<dbReference type="Proteomes" id="UP001324427">
    <property type="component" value="Unassembled WGS sequence"/>
</dbReference>
<feature type="compositionally biased region" description="Low complexity" evidence="2">
    <location>
        <begin position="27"/>
        <end position="36"/>
    </location>
</feature>
<feature type="region of interest" description="Disordered" evidence="2">
    <location>
        <begin position="203"/>
        <end position="318"/>
    </location>
</feature>
<reference evidence="3 4" key="1">
    <citation type="submission" date="2021-11" db="EMBL/GenBank/DDBJ databases">
        <title>Black yeast isolated from Biological Soil Crust.</title>
        <authorList>
            <person name="Kurbessoian T."/>
        </authorList>
    </citation>
    <scope>NUCLEOTIDE SEQUENCE [LARGE SCALE GENOMIC DNA]</scope>
    <source>
        <strain evidence="3 4">CCFEE 5522</strain>
    </source>
</reference>
<feature type="region of interest" description="Disordered" evidence="2">
    <location>
        <begin position="1"/>
        <end position="86"/>
    </location>
</feature>
<feature type="coiled-coil region" evidence="1">
    <location>
        <begin position="88"/>
        <end position="115"/>
    </location>
</feature>
<dbReference type="PANTHER" id="PTHR37012">
    <property type="entry name" value="B-ZIP TRANSCRIPTION FACTOR (EUROFUNG)-RELATED"/>
    <property type="match status" value="1"/>
</dbReference>
<name>A0AAV9JLW4_9PEZI</name>
<proteinExistence type="predicted"/>
<sequence>MATSARAAPSASAFPSHGNQASPPTDAAQLTAAAALSQHDGAQDASGTANSRKRKASGAPGNRGVANLTPEQLAKKRANDREAQRAIRERTKTHIETLERRIAELESQQPFQELQHALRERDAAVAECIDLRQKMSTVAQVVGVSAITTGGGGGGQQQQQQQQHPGHAPGSLSGTFTFDDLIDPIWLTRETDAELAALTAQQSPLPPLGHQQPQHQTQHSQQYPPVSGPQYEPHIHPELQSPSYPPATHNSPVSSTSTAGPAYANGHGQGGPLRKWSPGLEYASGQHPHPHYNSQPNGPPYDYQRPPSAPMQPSHNGERLGLNFLLDSSQRTKTASPHNQPAYAPPQAQSHPSIPVYALLPNNSAATCPLDSLLMDFIANRRQRLTSGAMMQEVLGPEYPSWAALQDPNNAPRHDSHPVSALLIDMLSKFPDISLLPERVAVLYVMFLIMRWFICPCAACYHRLPEWVRPVTEQLERPHATWVDNVPWYDTAPDPFSEFLHNRDRAEEAVMAPAARFFAELLTRDRPSMRKRLTTLSALTKFDDFFVPFTRTLSLNWPYPSDQVLIPTKTDDGDGMALNPVFETHLRKLENWSLGSAFRAAFADLVSGEVRIEVQV</sequence>
<dbReference type="EMBL" id="JAVFHQ010000017">
    <property type="protein sequence ID" value="KAK4545992.1"/>
    <property type="molecule type" value="Genomic_DNA"/>
</dbReference>
<comment type="caution">
    <text evidence="3">The sequence shown here is derived from an EMBL/GenBank/DDBJ whole genome shotgun (WGS) entry which is preliminary data.</text>
</comment>
<dbReference type="AlphaFoldDB" id="A0AAV9JLW4"/>
<evidence type="ECO:0000256" key="1">
    <source>
        <dbReference type="SAM" id="Coils"/>
    </source>
</evidence>
<keyword evidence="4" id="KW-1185">Reference proteome</keyword>
<feature type="compositionally biased region" description="Basic and acidic residues" evidence="2">
    <location>
        <begin position="73"/>
        <end position="86"/>
    </location>
</feature>
<dbReference type="CDD" id="cd14688">
    <property type="entry name" value="bZIP_YAP"/>
    <property type="match status" value="1"/>
</dbReference>
<keyword evidence="1" id="KW-0175">Coiled coil</keyword>
<dbReference type="PANTHER" id="PTHR37012:SF2">
    <property type="entry name" value="BZIP DOMAIN-CONTAINING PROTEIN-RELATED"/>
    <property type="match status" value="1"/>
</dbReference>
<dbReference type="Gene3D" id="1.20.5.170">
    <property type="match status" value="1"/>
</dbReference>
<feature type="compositionally biased region" description="Low complexity" evidence="2">
    <location>
        <begin position="1"/>
        <end position="16"/>
    </location>
</feature>
<protein>
    <recommendedName>
        <fullName evidence="5">BZIP transcription factor</fullName>
    </recommendedName>
</protein>
<organism evidence="3 4">
    <name type="scientific">Oleoguttula mirabilis</name>
    <dbReference type="NCBI Taxonomy" id="1507867"/>
    <lineage>
        <taxon>Eukaryota</taxon>
        <taxon>Fungi</taxon>
        <taxon>Dikarya</taxon>
        <taxon>Ascomycota</taxon>
        <taxon>Pezizomycotina</taxon>
        <taxon>Dothideomycetes</taxon>
        <taxon>Dothideomycetidae</taxon>
        <taxon>Mycosphaerellales</taxon>
        <taxon>Teratosphaeriaceae</taxon>
        <taxon>Oleoguttula</taxon>
    </lineage>
</organism>
<evidence type="ECO:0000313" key="3">
    <source>
        <dbReference type="EMBL" id="KAK4545992.1"/>
    </source>
</evidence>
<dbReference type="Pfam" id="PF11905">
    <property type="entry name" value="DUF3425"/>
    <property type="match status" value="2"/>
</dbReference>
<dbReference type="InterPro" id="IPR046347">
    <property type="entry name" value="bZIP_sf"/>
</dbReference>
<gene>
    <name evidence="3" type="ORF">LTR36_002556</name>
</gene>
<evidence type="ECO:0000313" key="4">
    <source>
        <dbReference type="Proteomes" id="UP001324427"/>
    </source>
</evidence>
<evidence type="ECO:0000256" key="2">
    <source>
        <dbReference type="SAM" id="MobiDB-lite"/>
    </source>
</evidence>
<dbReference type="InterPro" id="IPR021833">
    <property type="entry name" value="DUF3425"/>
</dbReference>